<dbReference type="GO" id="GO:0006281">
    <property type="term" value="P:DNA repair"/>
    <property type="evidence" value="ECO:0007669"/>
    <property type="project" value="UniProtKB-KW"/>
</dbReference>
<evidence type="ECO:0000256" key="6">
    <source>
        <dbReference type="ARBA" id="ARBA00022840"/>
    </source>
</evidence>
<evidence type="ECO:0000259" key="10">
    <source>
        <dbReference type="Pfam" id="PF02463"/>
    </source>
</evidence>
<dbReference type="SUPFAM" id="SSF52540">
    <property type="entry name" value="P-loop containing nucleoside triphosphate hydrolases"/>
    <property type="match status" value="2"/>
</dbReference>
<feature type="domain" description="RecF/RecN/SMC N-terminal" evidence="10">
    <location>
        <begin position="2"/>
        <end position="511"/>
    </location>
</feature>
<reference evidence="11" key="2">
    <citation type="journal article" date="2021" name="PeerJ">
        <title>Extensive microbial diversity within the chicken gut microbiome revealed by metagenomics and culture.</title>
        <authorList>
            <person name="Gilroy R."/>
            <person name="Ravi A."/>
            <person name="Getino M."/>
            <person name="Pursley I."/>
            <person name="Horton D.L."/>
            <person name="Alikhan N.F."/>
            <person name="Baker D."/>
            <person name="Gharbi K."/>
            <person name="Hall N."/>
            <person name="Watson M."/>
            <person name="Adriaenssens E.M."/>
            <person name="Foster-Nyarko E."/>
            <person name="Jarju S."/>
            <person name="Secka A."/>
            <person name="Antonio M."/>
            <person name="Oren A."/>
            <person name="Chaudhuri R.R."/>
            <person name="La Ragione R."/>
            <person name="Hildebrand F."/>
            <person name="Pallen M.J."/>
        </authorList>
    </citation>
    <scope>NUCLEOTIDE SEQUENCE</scope>
    <source>
        <strain evidence="11">ChiGjej1B1-19959</strain>
    </source>
</reference>
<protein>
    <recommendedName>
        <fullName evidence="3 9">DNA repair protein RecN</fullName>
    </recommendedName>
    <alternativeName>
        <fullName evidence="8 9">Recombination protein N</fullName>
    </alternativeName>
</protein>
<evidence type="ECO:0000256" key="2">
    <source>
        <dbReference type="ARBA" id="ARBA00009441"/>
    </source>
</evidence>
<dbReference type="PIRSF" id="PIRSF003128">
    <property type="entry name" value="RecN"/>
    <property type="match status" value="1"/>
</dbReference>
<evidence type="ECO:0000256" key="4">
    <source>
        <dbReference type="ARBA" id="ARBA00022741"/>
    </source>
</evidence>
<proteinExistence type="inferred from homology"/>
<dbReference type="InterPro" id="IPR004604">
    <property type="entry name" value="DNA_recomb/repair_RecN"/>
</dbReference>
<dbReference type="CDD" id="cd03241">
    <property type="entry name" value="ABC_RecN"/>
    <property type="match status" value="2"/>
</dbReference>
<dbReference type="InterPro" id="IPR027417">
    <property type="entry name" value="P-loop_NTPase"/>
</dbReference>
<dbReference type="GO" id="GO:0006310">
    <property type="term" value="P:DNA recombination"/>
    <property type="evidence" value="ECO:0007669"/>
    <property type="project" value="InterPro"/>
</dbReference>
<comment type="caution">
    <text evidence="11">The sequence shown here is derived from an EMBL/GenBank/DDBJ whole genome shotgun (WGS) entry which is preliminary data.</text>
</comment>
<dbReference type="Gene3D" id="3.40.50.300">
    <property type="entry name" value="P-loop containing nucleotide triphosphate hydrolases"/>
    <property type="match status" value="2"/>
</dbReference>
<keyword evidence="6" id="KW-0067">ATP-binding</keyword>
<comment type="function">
    <text evidence="1 9">May be involved in recombinational repair of damaged DNA.</text>
</comment>
<evidence type="ECO:0000256" key="7">
    <source>
        <dbReference type="ARBA" id="ARBA00023204"/>
    </source>
</evidence>
<dbReference type="Pfam" id="PF02463">
    <property type="entry name" value="SMC_N"/>
    <property type="match status" value="1"/>
</dbReference>
<dbReference type="GO" id="GO:0009432">
    <property type="term" value="P:SOS response"/>
    <property type="evidence" value="ECO:0007669"/>
    <property type="project" value="TreeGrafter"/>
</dbReference>
<sequence>MLSELQIQNIAVIQEAVLHFGDGLNVLTGETGAGKSIVIDAINAVLGERTSRELIRSGSDSAYVSAQFYSDSRHVRDALVELEIPVEEDGCVLVQRRMFADGRNSCKINGISVTVSALRKLSRALVSIHGQSDSQTLLSPEYHVGYIDRLAQDAPLLKDYHSAFSTFSALRRRLQALDTDEGEKRRRLDILNFQIEELEAAGITDGEIQQLEERLQVLRNAERITDLLQRAYCALNGTDGEGGAASLAFSAADALDQAAAFSDVFSESSAGVREAAFALSEFADTLRDRLYSDDFDAASADAIEERLDTLYTLRRKYGETEKGMLQFLANAIEEREQIEMSDELRAQLTSEMQAAFQKTSALARALSDARQRASEVFCRNVCDELQFLDMPSVRLAVDFTETDLTENGMDRLEFLLSANAGEAPKPLSKIASGGELSRIMLAIKSVLAEKDDIETLIFDEIDTGVSGRAAQKIAIKLSGLSRTHQVLCVTHLAQIAAFADTHFRIEKTERDAQTYTNVEALDTVGRQHELARILGGITVTQLQLQSAAEMLENANAEKKR</sequence>
<keyword evidence="4" id="KW-0547">Nucleotide-binding</keyword>
<reference evidence="11" key="1">
    <citation type="submission" date="2020-10" db="EMBL/GenBank/DDBJ databases">
        <authorList>
            <person name="Gilroy R."/>
        </authorList>
    </citation>
    <scope>NUCLEOTIDE SEQUENCE</scope>
    <source>
        <strain evidence="11">ChiGjej1B1-19959</strain>
    </source>
</reference>
<evidence type="ECO:0000313" key="12">
    <source>
        <dbReference type="Proteomes" id="UP000824071"/>
    </source>
</evidence>
<dbReference type="Proteomes" id="UP000824071">
    <property type="component" value="Unassembled WGS sequence"/>
</dbReference>
<organism evidence="11 12">
    <name type="scientific">Candidatus Fimenecus excrementigallinarum</name>
    <dbReference type="NCBI Taxonomy" id="2840816"/>
    <lineage>
        <taxon>Bacteria</taxon>
        <taxon>Bacillati</taxon>
        <taxon>Bacillota</taxon>
        <taxon>Clostridia</taxon>
        <taxon>Candidatus Fimenecus</taxon>
    </lineage>
</organism>
<dbReference type="GO" id="GO:0043590">
    <property type="term" value="C:bacterial nucleoid"/>
    <property type="evidence" value="ECO:0007669"/>
    <property type="project" value="TreeGrafter"/>
</dbReference>
<keyword evidence="5 9" id="KW-0227">DNA damage</keyword>
<dbReference type="PANTHER" id="PTHR11059:SF0">
    <property type="entry name" value="DNA REPAIR PROTEIN RECN"/>
    <property type="match status" value="1"/>
</dbReference>
<evidence type="ECO:0000256" key="1">
    <source>
        <dbReference type="ARBA" id="ARBA00003618"/>
    </source>
</evidence>
<evidence type="ECO:0000256" key="3">
    <source>
        <dbReference type="ARBA" id="ARBA00021315"/>
    </source>
</evidence>
<evidence type="ECO:0000313" key="11">
    <source>
        <dbReference type="EMBL" id="HIU36517.1"/>
    </source>
</evidence>
<dbReference type="EMBL" id="DVMW01000043">
    <property type="protein sequence ID" value="HIU36517.1"/>
    <property type="molecule type" value="Genomic_DNA"/>
</dbReference>
<dbReference type="PANTHER" id="PTHR11059">
    <property type="entry name" value="DNA REPAIR PROTEIN RECN"/>
    <property type="match status" value="1"/>
</dbReference>
<dbReference type="InterPro" id="IPR003395">
    <property type="entry name" value="RecF/RecN/SMC_N"/>
</dbReference>
<gene>
    <name evidence="11" type="primary">recN</name>
    <name evidence="11" type="ORF">IAC53_07935</name>
</gene>
<dbReference type="FunFam" id="3.40.50.300:FF:000319">
    <property type="entry name" value="DNA repair protein RecN"/>
    <property type="match status" value="1"/>
</dbReference>
<evidence type="ECO:0000256" key="8">
    <source>
        <dbReference type="ARBA" id="ARBA00033408"/>
    </source>
</evidence>
<name>A0A9D1II63_9FIRM</name>
<accession>A0A9D1II63</accession>
<dbReference type="AlphaFoldDB" id="A0A9D1II63"/>
<keyword evidence="7 9" id="KW-0234">DNA repair</keyword>
<dbReference type="NCBIfam" id="TIGR00634">
    <property type="entry name" value="recN"/>
    <property type="match status" value="1"/>
</dbReference>
<dbReference type="GO" id="GO:0005524">
    <property type="term" value="F:ATP binding"/>
    <property type="evidence" value="ECO:0007669"/>
    <property type="project" value="UniProtKB-KW"/>
</dbReference>
<evidence type="ECO:0000256" key="9">
    <source>
        <dbReference type="PIRNR" id="PIRNR003128"/>
    </source>
</evidence>
<evidence type="ECO:0000256" key="5">
    <source>
        <dbReference type="ARBA" id="ARBA00022763"/>
    </source>
</evidence>
<comment type="similarity">
    <text evidence="2 9">Belongs to the RecN family.</text>
</comment>